<feature type="domain" description="DUF559" evidence="1">
    <location>
        <begin position="4"/>
        <end position="66"/>
    </location>
</feature>
<evidence type="ECO:0000313" key="2">
    <source>
        <dbReference type="EMBL" id="MCP2371572.1"/>
    </source>
</evidence>
<organism evidence="2 3">
    <name type="scientific">Agromyces terreus</name>
    <dbReference type="NCBI Taxonomy" id="424795"/>
    <lineage>
        <taxon>Bacteria</taxon>
        <taxon>Bacillati</taxon>
        <taxon>Actinomycetota</taxon>
        <taxon>Actinomycetes</taxon>
        <taxon>Micrococcales</taxon>
        <taxon>Microbacteriaceae</taxon>
        <taxon>Agromyces</taxon>
    </lineage>
</organism>
<dbReference type="AlphaFoldDB" id="A0A9X2GZL6"/>
<reference evidence="2" key="1">
    <citation type="submission" date="2022-06" db="EMBL/GenBank/DDBJ databases">
        <title>Sequencing the genomes of 1000 actinobacteria strains.</title>
        <authorList>
            <person name="Klenk H.-P."/>
        </authorList>
    </citation>
    <scope>NUCLEOTIDE SEQUENCE</scope>
    <source>
        <strain evidence="2">DSM 22016</strain>
    </source>
</reference>
<keyword evidence="2" id="KW-0255">Endonuclease</keyword>
<dbReference type="Proteomes" id="UP001139722">
    <property type="component" value="Unassembled WGS sequence"/>
</dbReference>
<dbReference type="Pfam" id="PF04480">
    <property type="entry name" value="DUF559"/>
    <property type="match status" value="1"/>
</dbReference>
<dbReference type="RefSeq" id="WP_253820921.1">
    <property type="nucleotide sequence ID" value="NZ_JAMZDY010000001.1"/>
</dbReference>
<accession>A0A9X2GZL6</accession>
<name>A0A9X2GZL6_9MICO</name>
<keyword evidence="3" id="KW-1185">Reference proteome</keyword>
<sequence>MGRVDFVIGDCLILEADGGTHDGDGRHRDRVRDATAMALGFVTLRFDTAQILHDWPLVEAAVLAALDRGLHLSV</sequence>
<keyword evidence="2" id="KW-0540">Nuclease</keyword>
<evidence type="ECO:0000259" key="1">
    <source>
        <dbReference type="Pfam" id="PF04480"/>
    </source>
</evidence>
<proteinExistence type="predicted"/>
<protein>
    <submittedName>
        <fullName evidence="2">Very-short-patch-repair endonuclease</fullName>
    </submittedName>
</protein>
<evidence type="ECO:0000313" key="3">
    <source>
        <dbReference type="Proteomes" id="UP001139722"/>
    </source>
</evidence>
<keyword evidence="2" id="KW-0378">Hydrolase</keyword>
<dbReference type="GO" id="GO:0004519">
    <property type="term" value="F:endonuclease activity"/>
    <property type="evidence" value="ECO:0007669"/>
    <property type="project" value="UniProtKB-KW"/>
</dbReference>
<dbReference type="EMBL" id="JAMZDY010000001">
    <property type="protein sequence ID" value="MCP2371572.1"/>
    <property type="molecule type" value="Genomic_DNA"/>
</dbReference>
<dbReference type="InterPro" id="IPR007569">
    <property type="entry name" value="DUF559"/>
</dbReference>
<comment type="caution">
    <text evidence="2">The sequence shown here is derived from an EMBL/GenBank/DDBJ whole genome shotgun (WGS) entry which is preliminary data.</text>
</comment>
<gene>
    <name evidence="2" type="ORF">BJ978_002248</name>
</gene>